<evidence type="ECO:0000256" key="4">
    <source>
        <dbReference type="SAM" id="MobiDB-lite"/>
    </source>
</evidence>
<dbReference type="Gene3D" id="1.20.58.1880">
    <property type="match status" value="1"/>
</dbReference>
<dbReference type="SUPFAM" id="SSF46689">
    <property type="entry name" value="Homeodomain-like"/>
    <property type="match status" value="1"/>
</dbReference>
<evidence type="ECO:0000256" key="1">
    <source>
        <dbReference type="ARBA" id="ARBA00004123"/>
    </source>
</evidence>
<dbReference type="InterPro" id="IPR055315">
    <property type="entry name" value="Cramped-like"/>
</dbReference>
<evidence type="ECO:0000259" key="5">
    <source>
        <dbReference type="PROSITE" id="PS51293"/>
    </source>
</evidence>
<dbReference type="GO" id="GO:0003682">
    <property type="term" value="F:chromatin binding"/>
    <property type="evidence" value="ECO:0007669"/>
    <property type="project" value="InterPro"/>
</dbReference>
<feature type="region of interest" description="Disordered" evidence="4">
    <location>
        <begin position="488"/>
        <end position="513"/>
    </location>
</feature>
<dbReference type="WBParaSite" id="TCLT_0000645701-mRNA-1">
    <property type="protein sequence ID" value="TCLT_0000645701-mRNA-1"/>
    <property type="gene ID" value="TCLT_0000645701"/>
</dbReference>
<dbReference type="GO" id="GO:0007389">
    <property type="term" value="P:pattern specification process"/>
    <property type="evidence" value="ECO:0007669"/>
    <property type="project" value="TreeGrafter"/>
</dbReference>
<evidence type="ECO:0000313" key="6">
    <source>
        <dbReference type="EMBL" id="VDN03798.1"/>
    </source>
</evidence>
<name>A0A0N5D0W2_THECL</name>
<proteinExistence type="predicted"/>
<dbReference type="EMBL" id="UYYF01004416">
    <property type="protein sequence ID" value="VDN03798.1"/>
    <property type="molecule type" value="Genomic_DNA"/>
</dbReference>
<dbReference type="PANTHER" id="PTHR21677:SF1">
    <property type="entry name" value="PROTEIN CRAMPED-LIKE"/>
    <property type="match status" value="1"/>
</dbReference>
<dbReference type="InterPro" id="IPR009057">
    <property type="entry name" value="Homeodomain-like_sf"/>
</dbReference>
<evidence type="ECO:0000256" key="2">
    <source>
        <dbReference type="ARBA" id="ARBA00023125"/>
    </source>
</evidence>
<dbReference type="PANTHER" id="PTHR21677">
    <property type="entry name" value="CRAMPED PROTEIN"/>
    <property type="match status" value="1"/>
</dbReference>
<gene>
    <name evidence="6" type="ORF">TCLT_LOCUS6446</name>
</gene>
<evidence type="ECO:0000313" key="7">
    <source>
        <dbReference type="Proteomes" id="UP000276776"/>
    </source>
</evidence>
<feature type="domain" description="SANT" evidence="5">
    <location>
        <begin position="119"/>
        <end position="169"/>
    </location>
</feature>
<dbReference type="AlphaFoldDB" id="A0A0N5D0W2"/>
<organism evidence="8">
    <name type="scientific">Thelazia callipaeda</name>
    <name type="common">Oriental eyeworm</name>
    <name type="synonym">Parasitic nematode</name>
    <dbReference type="NCBI Taxonomy" id="103827"/>
    <lineage>
        <taxon>Eukaryota</taxon>
        <taxon>Metazoa</taxon>
        <taxon>Ecdysozoa</taxon>
        <taxon>Nematoda</taxon>
        <taxon>Chromadorea</taxon>
        <taxon>Rhabditida</taxon>
        <taxon>Spirurina</taxon>
        <taxon>Spiruromorpha</taxon>
        <taxon>Thelazioidea</taxon>
        <taxon>Thelaziidae</taxon>
        <taxon>Thelazia</taxon>
    </lineage>
</organism>
<dbReference type="OMA" id="INGFEWK"/>
<dbReference type="PROSITE" id="PS51293">
    <property type="entry name" value="SANT"/>
    <property type="match status" value="1"/>
</dbReference>
<sequence>MQPRSEGEQENRSETGILRRRRVVNRPFSVNSLAPAAVNTINDISATEDAIDASSIATSSSSCTNTMCIPGNTATITAPSSEVAAYSQSQIGNSFIGGKSSTSASSSTINKVPRRWEHWNCTEINTFFEGIKLYGRDFEQIAKLMTRRKLNKDKDQIRNYYFNSLKLIKSSTHINESLMANIPRDAKELFILINGFEWKRRICDKFDEAKFHQLVMNGSTYEKKRKKKQLVLVRTPMCPSLQKCFPSYSSSPLPTHVYLNLTPQTEADRYFVEKRGQNPLIRIKIAMGDQISRVFSLLKMKWNLRLQKSIGCIADEKEQVQVVLYPDKTTRVGKVIVNLHETTPTVFSVNRLISELKRMGTIDESSGHCQIETSNASEELPKDSKVTDHADDCDDGPFTVNENKFRAGLTEKSVDKATVTELYYLCGKEAEIKLVYSTGMKRMGDPEPWHIFLQLLCRGYGEALCKSLNGPQKTAEADEFPERKWQEKIKKKREDTEPAVAVMSESTEKNQGSEDIVNEIVENETSAFMEQLESLKVKKRTRTFHRRFPDKRSRVESRIVMSPTFSGHPSVCRDDQLISVHSRDENVWSPNNITGTENVHVAVQCHDTMRPEFAITCGERCSGSFSEVVPGCDYFMPKNDAVLDAAYVAGSGNQGMNTMFGIPIVAIPAQITPLNSLPVNDAVDSGRGEFMQGVTQDKVISPRSSMDPERDNSSLLMLSPMKENTLLRELQSAPSMDKTIEVMLQENSTECYRFVEQFASSINSNTVSGELSEESEITFIAEQLAQSAADTLNSATSANLRSNEHRH</sequence>
<keyword evidence="7" id="KW-1185">Reference proteome</keyword>
<comment type="subcellular location">
    <subcellularLocation>
        <location evidence="1">Nucleus</location>
    </subcellularLocation>
</comment>
<dbReference type="Proteomes" id="UP000276776">
    <property type="component" value="Unassembled WGS sequence"/>
</dbReference>
<accession>A0A0N5D0W2</accession>
<evidence type="ECO:0000313" key="8">
    <source>
        <dbReference type="WBParaSite" id="TCLT_0000645701-mRNA-1"/>
    </source>
</evidence>
<keyword evidence="2" id="KW-0238">DNA-binding</keyword>
<dbReference type="GO" id="GO:0005634">
    <property type="term" value="C:nucleus"/>
    <property type="evidence" value="ECO:0007669"/>
    <property type="project" value="UniProtKB-SubCell"/>
</dbReference>
<dbReference type="SMART" id="SM00717">
    <property type="entry name" value="SANT"/>
    <property type="match status" value="1"/>
</dbReference>
<keyword evidence="3" id="KW-0539">Nucleus</keyword>
<dbReference type="InterPro" id="IPR017884">
    <property type="entry name" value="SANT_dom"/>
</dbReference>
<dbReference type="CDD" id="cd00167">
    <property type="entry name" value="SANT"/>
    <property type="match status" value="1"/>
</dbReference>
<reference evidence="8" key="1">
    <citation type="submission" date="2016-03" db="UniProtKB">
        <authorList>
            <consortium name="WormBaseParasite"/>
        </authorList>
    </citation>
    <scope>IDENTIFICATION</scope>
</reference>
<protein>
    <submittedName>
        <fullName evidence="8">SANT domain-containing protein</fullName>
    </submittedName>
</protein>
<dbReference type="OrthoDB" id="515799at2759"/>
<evidence type="ECO:0000256" key="3">
    <source>
        <dbReference type="ARBA" id="ARBA00023242"/>
    </source>
</evidence>
<reference evidence="6 7" key="2">
    <citation type="submission" date="2018-11" db="EMBL/GenBank/DDBJ databases">
        <authorList>
            <consortium name="Pathogen Informatics"/>
        </authorList>
    </citation>
    <scope>NUCLEOTIDE SEQUENCE [LARGE SCALE GENOMIC DNA]</scope>
</reference>
<dbReference type="GO" id="GO:0003677">
    <property type="term" value="F:DNA binding"/>
    <property type="evidence" value="ECO:0007669"/>
    <property type="project" value="UniProtKB-KW"/>
</dbReference>
<dbReference type="InterPro" id="IPR001005">
    <property type="entry name" value="SANT/Myb"/>
</dbReference>